<reference evidence="1" key="1">
    <citation type="submission" date="2018-06" db="EMBL/GenBank/DDBJ databases">
        <authorList>
            <person name="Zhirakovskaya E."/>
        </authorList>
    </citation>
    <scope>NUCLEOTIDE SEQUENCE</scope>
</reference>
<protein>
    <submittedName>
        <fullName evidence="1">Uncharacterized protein</fullName>
    </submittedName>
</protein>
<name>A0A3B0ZA42_9ZZZZ</name>
<accession>A0A3B0ZA42</accession>
<evidence type="ECO:0000313" key="1">
    <source>
        <dbReference type="EMBL" id="VAW85840.1"/>
    </source>
</evidence>
<dbReference type="AlphaFoldDB" id="A0A3B0ZA42"/>
<sequence length="90" mass="10129">MPYHFPVTHRPPCATGVNNKIEIKNLFLRLNNAYANSYLKISDTAFADIVEAVSQEAAQTSTYFGVNIKPQRICDMLRSKAQEEAAHTRT</sequence>
<dbReference type="EMBL" id="UOFP01000111">
    <property type="protein sequence ID" value="VAW85840.1"/>
    <property type="molecule type" value="Genomic_DNA"/>
</dbReference>
<proteinExistence type="predicted"/>
<gene>
    <name evidence="1" type="ORF">MNBD_GAMMA18-1773</name>
</gene>
<organism evidence="1">
    <name type="scientific">hydrothermal vent metagenome</name>
    <dbReference type="NCBI Taxonomy" id="652676"/>
    <lineage>
        <taxon>unclassified sequences</taxon>
        <taxon>metagenomes</taxon>
        <taxon>ecological metagenomes</taxon>
    </lineage>
</organism>